<dbReference type="EMBL" id="CAJNOV010006092">
    <property type="protein sequence ID" value="CAF1235717.1"/>
    <property type="molecule type" value="Genomic_DNA"/>
</dbReference>
<feature type="signal peptide" evidence="1">
    <location>
        <begin position="1"/>
        <end position="32"/>
    </location>
</feature>
<name>A0A814YYC8_9BILA</name>
<sequence>EPDTAATLADAGRWLVTALLASFEAVPSVVLAADDGLTAADGGLTAAATAAASGSRAGVTVGSPFAADAGRLVASCAGAFAA</sequence>
<evidence type="ECO:0000256" key="1">
    <source>
        <dbReference type="SAM" id="SignalP"/>
    </source>
</evidence>
<dbReference type="Proteomes" id="UP000681967">
    <property type="component" value="Unassembled WGS sequence"/>
</dbReference>
<evidence type="ECO:0000313" key="2">
    <source>
        <dbReference type="EMBL" id="CAF1235717.1"/>
    </source>
</evidence>
<dbReference type="Proteomes" id="UP000681720">
    <property type="component" value="Unassembled WGS sequence"/>
</dbReference>
<protein>
    <submittedName>
        <fullName evidence="2">Uncharacterized protein</fullName>
    </submittedName>
</protein>
<accession>A0A814YYC8</accession>
<comment type="caution">
    <text evidence="2">The sequence shown here is derived from an EMBL/GenBank/DDBJ whole genome shotgun (WGS) entry which is preliminary data.</text>
</comment>
<feature type="non-terminal residue" evidence="2">
    <location>
        <position position="1"/>
    </location>
</feature>
<proteinExistence type="predicted"/>
<keyword evidence="1" id="KW-0732">Signal</keyword>
<evidence type="ECO:0000313" key="6">
    <source>
        <dbReference type="Proteomes" id="UP000663855"/>
    </source>
</evidence>
<evidence type="ECO:0000313" key="3">
    <source>
        <dbReference type="EMBL" id="CAF4381075.1"/>
    </source>
</evidence>
<dbReference type="EMBL" id="CAJOBH010051451">
    <property type="protein sequence ID" value="CAF4381075.1"/>
    <property type="molecule type" value="Genomic_DNA"/>
</dbReference>
<dbReference type="EMBL" id="CAJOBJ010084464">
    <property type="protein sequence ID" value="CAF4514988.1"/>
    <property type="molecule type" value="Genomic_DNA"/>
</dbReference>
<feature type="non-terminal residue" evidence="2">
    <location>
        <position position="82"/>
    </location>
</feature>
<evidence type="ECO:0000313" key="5">
    <source>
        <dbReference type="EMBL" id="CAF4514988.1"/>
    </source>
</evidence>
<dbReference type="Proteomes" id="UP000676336">
    <property type="component" value="Unassembled WGS sequence"/>
</dbReference>
<gene>
    <name evidence="3" type="ORF">BYL167_LOCUS30739</name>
    <name evidence="2" type="ORF">CJN711_LOCUS13729</name>
    <name evidence="5" type="ORF">GIL414_LOCUS35351</name>
    <name evidence="4" type="ORF">SMN809_LOCUS34553</name>
</gene>
<organism evidence="2 6">
    <name type="scientific">Rotaria magnacalcarata</name>
    <dbReference type="NCBI Taxonomy" id="392030"/>
    <lineage>
        <taxon>Eukaryota</taxon>
        <taxon>Metazoa</taxon>
        <taxon>Spiralia</taxon>
        <taxon>Gnathifera</taxon>
        <taxon>Rotifera</taxon>
        <taxon>Eurotatoria</taxon>
        <taxon>Bdelloidea</taxon>
        <taxon>Philodinida</taxon>
        <taxon>Philodinidae</taxon>
        <taxon>Rotaria</taxon>
    </lineage>
</organism>
<reference evidence="2" key="1">
    <citation type="submission" date="2021-02" db="EMBL/GenBank/DDBJ databases">
        <authorList>
            <person name="Nowell W R."/>
        </authorList>
    </citation>
    <scope>NUCLEOTIDE SEQUENCE</scope>
</reference>
<dbReference type="EMBL" id="CAJOBI010079658">
    <property type="protein sequence ID" value="CAF4492823.1"/>
    <property type="molecule type" value="Genomic_DNA"/>
</dbReference>
<feature type="chain" id="PRO_5036226645" evidence="1">
    <location>
        <begin position="33"/>
        <end position="82"/>
    </location>
</feature>
<dbReference type="AlphaFoldDB" id="A0A814YYC8"/>
<dbReference type="Proteomes" id="UP000663855">
    <property type="component" value="Unassembled WGS sequence"/>
</dbReference>
<evidence type="ECO:0000313" key="4">
    <source>
        <dbReference type="EMBL" id="CAF4492823.1"/>
    </source>
</evidence>